<proteinExistence type="predicted"/>
<dbReference type="InterPro" id="IPR040442">
    <property type="entry name" value="Pyrv_kinase-like_dom_sf"/>
</dbReference>
<organism evidence="1 2">
    <name type="scientific">Saccharopolyspora oryzae</name>
    <dbReference type="NCBI Taxonomy" id="2997343"/>
    <lineage>
        <taxon>Bacteria</taxon>
        <taxon>Bacillati</taxon>
        <taxon>Actinomycetota</taxon>
        <taxon>Actinomycetes</taxon>
        <taxon>Pseudonocardiales</taxon>
        <taxon>Pseudonocardiaceae</taxon>
        <taxon>Saccharopolyspora</taxon>
    </lineage>
</organism>
<accession>A0ABT4V9V0</accession>
<dbReference type="Proteomes" id="UP001210380">
    <property type="component" value="Unassembled WGS sequence"/>
</dbReference>
<dbReference type="Gene3D" id="3.20.20.60">
    <property type="entry name" value="Phosphoenolpyruvate-binding domains"/>
    <property type="match status" value="1"/>
</dbReference>
<keyword evidence="2" id="KW-1185">Reference proteome</keyword>
<evidence type="ECO:0000313" key="2">
    <source>
        <dbReference type="Proteomes" id="UP001210380"/>
    </source>
</evidence>
<comment type="caution">
    <text evidence="1">The sequence shown here is derived from an EMBL/GenBank/DDBJ whole genome shotgun (WGS) entry which is preliminary data.</text>
</comment>
<dbReference type="EMBL" id="JAQGLA010000116">
    <property type="protein sequence ID" value="MDA3630730.1"/>
    <property type="molecule type" value="Genomic_DNA"/>
</dbReference>
<dbReference type="RefSeq" id="WP_270953955.1">
    <property type="nucleotide sequence ID" value="NZ_JAQGLA010000116.1"/>
</dbReference>
<gene>
    <name evidence="1" type="ORF">OU415_35260</name>
</gene>
<reference evidence="1 2" key="1">
    <citation type="submission" date="2022-11" db="EMBL/GenBank/DDBJ databases">
        <title>Draft genome sequence of Saccharopolyspora sp. WRP15-2 isolated from rhizosphere soils of wild rice in Thailand.</title>
        <authorList>
            <person name="Duangmal K."/>
            <person name="Kammanee S."/>
            <person name="Muangham S."/>
        </authorList>
    </citation>
    <scope>NUCLEOTIDE SEQUENCE [LARGE SCALE GENOMIC DNA]</scope>
    <source>
        <strain evidence="1 2">WRP15-2</strain>
    </source>
</reference>
<evidence type="ECO:0000313" key="1">
    <source>
        <dbReference type="EMBL" id="MDA3630730.1"/>
    </source>
</evidence>
<sequence length="43" mass="4388">MIGAFRDAEASGSAAVDFEGQNIDIAHVKTAEGVIELAEAIGL</sequence>
<name>A0ABT4V9V0_9PSEU</name>
<protein>
    <submittedName>
        <fullName evidence="1">Uncharacterized protein</fullName>
    </submittedName>
</protein>